<evidence type="ECO:0000256" key="3">
    <source>
        <dbReference type="ARBA" id="ARBA00022475"/>
    </source>
</evidence>
<keyword evidence="5" id="KW-0029">Amino-acid transport</keyword>
<dbReference type="PANTHER" id="PTHR11795">
    <property type="entry name" value="BRANCHED-CHAIN AMINO ACID TRANSPORT SYSTEM PERMEASE PROTEIN LIVH"/>
    <property type="match status" value="1"/>
</dbReference>
<dbReference type="GO" id="GO:0022857">
    <property type="term" value="F:transmembrane transporter activity"/>
    <property type="evidence" value="ECO:0007669"/>
    <property type="project" value="InterPro"/>
</dbReference>
<keyword evidence="2" id="KW-0813">Transport</keyword>
<organism evidence="10 11">
    <name type="scientific">Candidatus Segetimicrobium genomatis</name>
    <dbReference type="NCBI Taxonomy" id="2569760"/>
    <lineage>
        <taxon>Bacteria</taxon>
        <taxon>Bacillati</taxon>
        <taxon>Candidatus Sysuimicrobiota</taxon>
        <taxon>Candidatus Sysuimicrobiia</taxon>
        <taxon>Candidatus Sysuimicrobiales</taxon>
        <taxon>Candidatus Segetimicrobiaceae</taxon>
        <taxon>Candidatus Segetimicrobium</taxon>
    </lineage>
</organism>
<evidence type="ECO:0000256" key="6">
    <source>
        <dbReference type="ARBA" id="ARBA00022989"/>
    </source>
</evidence>
<dbReference type="GO" id="GO:0005886">
    <property type="term" value="C:plasma membrane"/>
    <property type="evidence" value="ECO:0007669"/>
    <property type="project" value="UniProtKB-SubCell"/>
</dbReference>
<keyword evidence="6 9" id="KW-1133">Transmembrane helix</keyword>
<evidence type="ECO:0000313" key="11">
    <source>
        <dbReference type="Proteomes" id="UP000318834"/>
    </source>
</evidence>
<comment type="caution">
    <text evidence="10">The sequence shown here is derived from an EMBL/GenBank/DDBJ whole genome shotgun (WGS) entry which is preliminary data.</text>
</comment>
<evidence type="ECO:0000256" key="1">
    <source>
        <dbReference type="ARBA" id="ARBA00004651"/>
    </source>
</evidence>
<sequence length="289" mass="30612">MILLQNAIFGLLIGGIYGLGAVGLSLVFGVLRMLNVSHGELIMLGGYASFWLFTLWRVDPFLSMLVAGPALFLIGGLLYRILFRHFIHFPEDQKIKNSILIGFGLALVLQTLAILAWGADERAVTPVYAGRVIPLGPVVIPLSRMGALLVAFLVLGGLHLFLTRTRRGTAIRATSQDEMAAALMGIPVNTVFLTAFALGSALAGVAGALVSVSDAISPAIGLSWTLKALIVIVLGGMGNIFGTFVSGLFLGVAESVSGFLFGNVYREVVGLVLFLLVLSLRPQGLFARS</sequence>
<evidence type="ECO:0000256" key="7">
    <source>
        <dbReference type="ARBA" id="ARBA00023136"/>
    </source>
</evidence>
<accession>A0A537J1D7</accession>
<dbReference type="CDD" id="cd06582">
    <property type="entry name" value="TM_PBP1_LivH_like"/>
    <property type="match status" value="1"/>
</dbReference>
<evidence type="ECO:0000256" key="2">
    <source>
        <dbReference type="ARBA" id="ARBA00022448"/>
    </source>
</evidence>
<evidence type="ECO:0000256" key="4">
    <source>
        <dbReference type="ARBA" id="ARBA00022692"/>
    </source>
</evidence>
<gene>
    <name evidence="10" type="ORF">E6H05_00285</name>
</gene>
<feature type="transmembrane region" description="Helical" evidence="9">
    <location>
        <begin position="183"/>
        <end position="209"/>
    </location>
</feature>
<dbReference type="PANTHER" id="PTHR11795:SF445">
    <property type="entry name" value="AMINO ACID ABC TRANSPORTER PERMEASE PROTEIN"/>
    <property type="match status" value="1"/>
</dbReference>
<dbReference type="GO" id="GO:0006865">
    <property type="term" value="P:amino acid transport"/>
    <property type="evidence" value="ECO:0007669"/>
    <property type="project" value="UniProtKB-KW"/>
</dbReference>
<evidence type="ECO:0000256" key="9">
    <source>
        <dbReference type="SAM" id="Phobius"/>
    </source>
</evidence>
<keyword evidence="3" id="KW-1003">Cell membrane</keyword>
<evidence type="ECO:0000313" key="10">
    <source>
        <dbReference type="EMBL" id="TMI77358.1"/>
    </source>
</evidence>
<feature type="transmembrane region" description="Helical" evidence="9">
    <location>
        <begin position="99"/>
        <end position="119"/>
    </location>
</feature>
<feature type="transmembrane region" description="Helical" evidence="9">
    <location>
        <begin position="229"/>
        <end position="252"/>
    </location>
</feature>
<dbReference type="EMBL" id="VBAP01000003">
    <property type="protein sequence ID" value="TMI77358.1"/>
    <property type="molecule type" value="Genomic_DNA"/>
</dbReference>
<keyword evidence="4 9" id="KW-0812">Transmembrane</keyword>
<dbReference type="InterPro" id="IPR001851">
    <property type="entry name" value="ABC_transp_permease"/>
</dbReference>
<feature type="transmembrane region" description="Helical" evidence="9">
    <location>
        <begin position="6"/>
        <end position="29"/>
    </location>
</feature>
<dbReference type="Pfam" id="PF02653">
    <property type="entry name" value="BPD_transp_2"/>
    <property type="match status" value="1"/>
</dbReference>
<reference evidence="10 11" key="1">
    <citation type="journal article" date="2019" name="Nat. Microbiol.">
        <title>Mediterranean grassland soil C-N compound turnover is dependent on rainfall and depth, and is mediated by genomically divergent microorganisms.</title>
        <authorList>
            <person name="Diamond S."/>
            <person name="Andeer P.F."/>
            <person name="Li Z."/>
            <person name="Crits-Christoph A."/>
            <person name="Burstein D."/>
            <person name="Anantharaman K."/>
            <person name="Lane K.R."/>
            <person name="Thomas B.C."/>
            <person name="Pan C."/>
            <person name="Northen T.R."/>
            <person name="Banfield J.F."/>
        </authorList>
    </citation>
    <scope>NUCLEOTIDE SEQUENCE [LARGE SCALE GENOMIC DNA]</scope>
    <source>
        <strain evidence="10">NP_8</strain>
    </source>
</reference>
<protein>
    <submittedName>
        <fullName evidence="10">Branched-chain amino acid ABC transporter permease</fullName>
    </submittedName>
</protein>
<evidence type="ECO:0000256" key="5">
    <source>
        <dbReference type="ARBA" id="ARBA00022970"/>
    </source>
</evidence>
<feature type="transmembrane region" description="Helical" evidence="9">
    <location>
        <begin position="64"/>
        <end position="87"/>
    </location>
</feature>
<feature type="transmembrane region" description="Helical" evidence="9">
    <location>
        <begin position="264"/>
        <end position="281"/>
    </location>
</feature>
<proteinExistence type="inferred from homology"/>
<dbReference type="AlphaFoldDB" id="A0A537J1D7"/>
<feature type="transmembrane region" description="Helical" evidence="9">
    <location>
        <begin position="139"/>
        <end position="162"/>
    </location>
</feature>
<dbReference type="Proteomes" id="UP000318834">
    <property type="component" value="Unassembled WGS sequence"/>
</dbReference>
<evidence type="ECO:0000256" key="8">
    <source>
        <dbReference type="ARBA" id="ARBA00037998"/>
    </source>
</evidence>
<comment type="subcellular location">
    <subcellularLocation>
        <location evidence="1">Cell membrane</location>
        <topology evidence="1">Multi-pass membrane protein</topology>
    </subcellularLocation>
</comment>
<comment type="similarity">
    <text evidence="8">Belongs to the binding-protein-dependent transport system permease family. LivHM subfamily.</text>
</comment>
<dbReference type="InterPro" id="IPR052157">
    <property type="entry name" value="BCAA_transport_permease"/>
</dbReference>
<keyword evidence="7 9" id="KW-0472">Membrane</keyword>
<name>A0A537J1D7_9BACT</name>